<dbReference type="OrthoDB" id="4405280at2759"/>
<dbReference type="EMBL" id="CACRXK020008619">
    <property type="protein sequence ID" value="CAB4015194.1"/>
    <property type="molecule type" value="Genomic_DNA"/>
</dbReference>
<comment type="caution">
    <text evidence="13">The sequence shown here is derived from an EMBL/GenBank/DDBJ whole genome shotgun (WGS) entry which is preliminary data.</text>
</comment>
<name>A0A7D9ESC0_PARCT</name>
<dbReference type="PROSITE" id="PS50026">
    <property type="entry name" value="EGF_3"/>
    <property type="match status" value="1"/>
</dbReference>
<dbReference type="PANTHER" id="PTHR24039:SF58">
    <property type="entry name" value="EGF-LIKE DOMAIN-CONTAINING PROTEIN"/>
    <property type="match status" value="1"/>
</dbReference>
<keyword evidence="11" id="KW-0325">Glycoprotein</keyword>
<keyword evidence="4" id="KW-0812">Transmembrane</keyword>
<proteinExistence type="predicted"/>
<dbReference type="InterPro" id="IPR001881">
    <property type="entry name" value="EGF-like_Ca-bd_dom"/>
</dbReference>
<evidence type="ECO:0000313" key="13">
    <source>
        <dbReference type="EMBL" id="CAB4015194.1"/>
    </source>
</evidence>
<dbReference type="CDD" id="cd00054">
    <property type="entry name" value="EGF_CA"/>
    <property type="match status" value="3"/>
</dbReference>
<evidence type="ECO:0000313" key="14">
    <source>
        <dbReference type="Proteomes" id="UP001152795"/>
    </source>
</evidence>
<keyword evidence="3" id="KW-0254">Endocytosis</keyword>
<dbReference type="GO" id="GO:0016020">
    <property type="term" value="C:membrane"/>
    <property type="evidence" value="ECO:0007669"/>
    <property type="project" value="UniProtKB-SubCell"/>
</dbReference>
<evidence type="ECO:0000256" key="10">
    <source>
        <dbReference type="ARBA" id="ARBA00023170"/>
    </source>
</evidence>
<accession>A0A7D9ESC0</accession>
<dbReference type="PROSITE" id="PS00010">
    <property type="entry name" value="ASX_HYDROXYL"/>
    <property type="match status" value="2"/>
</dbReference>
<dbReference type="FunFam" id="2.10.25.10:FF:000005">
    <property type="entry name" value="Fibrillin 2"/>
    <property type="match status" value="1"/>
</dbReference>
<dbReference type="Gene3D" id="2.10.25.10">
    <property type="entry name" value="Laminin"/>
    <property type="match status" value="6"/>
</dbReference>
<dbReference type="InterPro" id="IPR018097">
    <property type="entry name" value="EGF_Ca-bd_CS"/>
</dbReference>
<keyword evidence="7" id="KW-1133">Transmembrane helix</keyword>
<evidence type="ECO:0000256" key="11">
    <source>
        <dbReference type="ARBA" id="ARBA00023180"/>
    </source>
</evidence>
<keyword evidence="6" id="KW-0677">Repeat</keyword>
<evidence type="ECO:0000256" key="8">
    <source>
        <dbReference type="ARBA" id="ARBA00023136"/>
    </source>
</evidence>
<dbReference type="PANTHER" id="PTHR24039">
    <property type="entry name" value="FIBRILLIN-RELATED"/>
    <property type="match status" value="1"/>
</dbReference>
<dbReference type="SMART" id="SM00181">
    <property type="entry name" value="EGF"/>
    <property type="match status" value="6"/>
</dbReference>
<keyword evidence="10" id="KW-0675">Receptor</keyword>
<keyword evidence="2 12" id="KW-0245">EGF-like domain</keyword>
<feature type="non-terminal residue" evidence="13">
    <location>
        <position position="1150"/>
    </location>
</feature>
<gene>
    <name evidence="13" type="ORF">PACLA_8A043660</name>
</gene>
<dbReference type="InterPro" id="IPR000742">
    <property type="entry name" value="EGF"/>
</dbReference>
<protein>
    <submittedName>
        <fullName evidence="13">Mucin</fullName>
    </submittedName>
</protein>
<dbReference type="FunFam" id="2.10.25.10:FF:000009">
    <property type="entry name" value="Low-density lipoprotein receptor isoform 1"/>
    <property type="match status" value="1"/>
</dbReference>
<dbReference type="AlphaFoldDB" id="A0A7D9ESC0"/>
<evidence type="ECO:0000256" key="9">
    <source>
        <dbReference type="ARBA" id="ARBA00023157"/>
    </source>
</evidence>
<dbReference type="GO" id="GO:0005509">
    <property type="term" value="F:calcium ion binding"/>
    <property type="evidence" value="ECO:0007669"/>
    <property type="project" value="InterPro"/>
</dbReference>
<dbReference type="PROSITE" id="PS01186">
    <property type="entry name" value="EGF_2"/>
    <property type="match status" value="2"/>
</dbReference>
<dbReference type="Proteomes" id="UP001152795">
    <property type="component" value="Unassembled WGS sequence"/>
</dbReference>
<dbReference type="GO" id="GO:0006897">
    <property type="term" value="P:endocytosis"/>
    <property type="evidence" value="ECO:0007669"/>
    <property type="project" value="UniProtKB-KW"/>
</dbReference>
<evidence type="ECO:0000256" key="7">
    <source>
        <dbReference type="ARBA" id="ARBA00022989"/>
    </source>
</evidence>
<evidence type="ECO:0000256" key="3">
    <source>
        <dbReference type="ARBA" id="ARBA00022583"/>
    </source>
</evidence>
<keyword evidence="14" id="KW-1185">Reference proteome</keyword>
<dbReference type="PROSITE" id="PS01187">
    <property type="entry name" value="EGF_CA"/>
    <property type="match status" value="3"/>
</dbReference>
<keyword evidence="8" id="KW-0472">Membrane</keyword>
<dbReference type="InterPro" id="IPR000152">
    <property type="entry name" value="EGF-type_Asp/Asn_hydroxyl_site"/>
</dbReference>
<sequence>MVNLTFLVQDTKNGSAILSPNIQLCRCVNGECFVPEATSEQEAAIENTFLVMSCNCLFGYTGEFCGEVRDFCAGELTPPCNPLVTCANSAAGFMCGNCPNGYEGNGQICSDIDECQGNQTVCDQICTNTVSSYFCGCNDGFSLDSDERTCSDIDECSKPNNCSQLCNNTVGSYECYCRIGFLINSDNPTTCTAKVQCDANNGCDQICYIDPIQVGQEKCACNIGYSLQESDMKSCDDINECQSTQDNLCDQTCTNTVGSYTCSCLEGYSFTSPSTCTDINECLTGDFVCNGVGEECENIPGSYRCACSKRLNMVRVNGTCIFREDESIVADLAPAAPSATQEQTDNAIQITLANFQEVNYTVEANVLFKDSVVKLLNDFCNENTLRPQDCGVEQNQLFFSELNVKRLPSYPSNQGNDAIIQFYVDYPSIIRNATVDQAILASIVFAELQKLRDLTGFSITLDTSVTPPSPGTPTATQSANAVQLLISSFSTSQWTTFYDTVFRRAVVVTLNRFCEVDTYSRTEDCGLSDSQSFVLDNIARLPNNPIQSGENVQVSFYVNHPSNTNPVVLQNVLASMLVIRESDLESALSQQVQIQTSAAPATPPTATSGQTTNSVVIRISSFDANRWTYLNDRRLRSSIASRVASYCSGHLVDCQIQTGGTASFTEANVQRTSSATPSDVGGNSVDYSFYVKYPSGETPIIQYILASVVKIELDAMQSESTLFFSLQTSFQPPPPTTPNSDQSNNTVSIKIRNQQADQWHGIQDNQLRAAIATQIASYCTSNLVTCGVTSDQVSFDSSHVTRIESSPVQDGDNVTYTFFVNYPSGSGPIQRNLLAGILTAQTVAIETATNLSLSVETSTLAATPPVASSDQMSKAIIVSASNIQANQWSAVQDSKFRGYVAQAIAEYCQASVSQTQECELPANQATFTTSHVQLVPGSPSQDGGNVSIQLYVDYPGGGTMSQAILLLIVNQKLTSIATNTGLQLTVVTVIVIPTAPPPSQENTDNAINVVLKDFQADQWSLRDTLFRQNMAEEIRAFCNMSTYHRDICNISDADVNGFTSDHIRRLPNSPTQNGTDSILSFYAVLPSGSGSLPSSVLATIFTSQQDNILSVTSELENPGESISSSQTPALTPTQTQNIVAITIFNFKSAK</sequence>
<evidence type="ECO:0000256" key="5">
    <source>
        <dbReference type="ARBA" id="ARBA00022729"/>
    </source>
</evidence>
<comment type="caution">
    <text evidence="12">Lacks conserved residue(s) required for the propagation of feature annotation.</text>
</comment>
<reference evidence="13" key="1">
    <citation type="submission" date="2020-04" db="EMBL/GenBank/DDBJ databases">
        <authorList>
            <person name="Alioto T."/>
            <person name="Alioto T."/>
            <person name="Gomez Garrido J."/>
        </authorList>
    </citation>
    <scope>NUCLEOTIDE SEQUENCE</scope>
    <source>
        <strain evidence="13">A484AB</strain>
    </source>
</reference>
<evidence type="ECO:0000256" key="1">
    <source>
        <dbReference type="ARBA" id="ARBA00004479"/>
    </source>
</evidence>
<dbReference type="InterPro" id="IPR049883">
    <property type="entry name" value="NOTCH1_EGF-like"/>
</dbReference>
<dbReference type="SUPFAM" id="SSF57196">
    <property type="entry name" value="EGF/Laminin"/>
    <property type="match status" value="4"/>
</dbReference>
<evidence type="ECO:0000256" key="4">
    <source>
        <dbReference type="ARBA" id="ARBA00022692"/>
    </source>
</evidence>
<comment type="subcellular location">
    <subcellularLocation>
        <location evidence="1">Membrane</location>
        <topology evidence="1">Single-pass type I membrane protein</topology>
    </subcellularLocation>
</comment>
<keyword evidence="9" id="KW-1015">Disulfide bond</keyword>
<evidence type="ECO:0000256" key="6">
    <source>
        <dbReference type="ARBA" id="ARBA00022737"/>
    </source>
</evidence>
<dbReference type="Pfam" id="PF07645">
    <property type="entry name" value="EGF_CA"/>
    <property type="match status" value="4"/>
</dbReference>
<dbReference type="SMART" id="SM00179">
    <property type="entry name" value="EGF_CA"/>
    <property type="match status" value="5"/>
</dbReference>
<evidence type="ECO:0000256" key="12">
    <source>
        <dbReference type="PROSITE-ProRule" id="PRU00076"/>
    </source>
</evidence>
<keyword evidence="5" id="KW-0732">Signal</keyword>
<evidence type="ECO:0000256" key="2">
    <source>
        <dbReference type="ARBA" id="ARBA00022536"/>
    </source>
</evidence>
<organism evidence="13 14">
    <name type="scientific">Paramuricea clavata</name>
    <name type="common">Red gorgonian</name>
    <name type="synonym">Violescent sea-whip</name>
    <dbReference type="NCBI Taxonomy" id="317549"/>
    <lineage>
        <taxon>Eukaryota</taxon>
        <taxon>Metazoa</taxon>
        <taxon>Cnidaria</taxon>
        <taxon>Anthozoa</taxon>
        <taxon>Octocorallia</taxon>
        <taxon>Malacalcyonacea</taxon>
        <taxon>Plexauridae</taxon>
        <taxon>Paramuricea</taxon>
    </lineage>
</organism>